<protein>
    <recommendedName>
        <fullName evidence="1">Small, acid-soluble spore protein Tlp</fullName>
    </recommendedName>
</protein>
<comment type="induction">
    <text evidence="1">Expressed only in the forespore compartment of sporulating cells.</text>
</comment>
<evidence type="ECO:0000313" key="4">
    <source>
        <dbReference type="Proteomes" id="UP000064189"/>
    </source>
</evidence>
<organism evidence="3 4">
    <name type="scientific">Peribacillus simplex</name>
    <dbReference type="NCBI Taxonomy" id="1478"/>
    <lineage>
        <taxon>Bacteria</taxon>
        <taxon>Bacillati</taxon>
        <taxon>Bacillota</taxon>
        <taxon>Bacilli</taxon>
        <taxon>Bacillales</taxon>
        <taxon>Bacillaceae</taxon>
        <taxon>Peribacillus</taxon>
    </lineage>
</organism>
<dbReference type="AlphaFoldDB" id="A0A120GQD7"/>
<proteinExistence type="evidence at transcript level"/>
<dbReference type="EMBL" id="LNNH01000012">
    <property type="protein sequence ID" value="KWW21167.1"/>
    <property type="molecule type" value="Genomic_DNA"/>
</dbReference>
<reference evidence="3 4" key="1">
    <citation type="submission" date="2015-11" db="EMBL/GenBank/DDBJ databases">
        <title>Genome Sequence of Bacillus simplex strain VanAntwerpen2.</title>
        <authorList>
            <person name="Couger M.B."/>
        </authorList>
    </citation>
    <scope>NUCLEOTIDE SEQUENCE [LARGE SCALE GENOMIC DNA]</scope>
    <source>
        <strain evidence="3 4">VanAntwerpen02</strain>
    </source>
</reference>
<dbReference type="HAMAP" id="MF_01506">
    <property type="entry name" value="Tlp"/>
    <property type="match status" value="1"/>
</dbReference>
<sequence>MDSFKHNQDNRLDNVEKLQDAIHNTEQNMTAANDATSFSSAEDKMAITAKNERRKASIEAMKQEVQDEQEARENGYSTDNI</sequence>
<gene>
    <name evidence="1" type="primary">tlp</name>
    <name evidence="3" type="ORF">AS888_16305</name>
</gene>
<dbReference type="InterPro" id="IPR017524">
    <property type="entry name" value="SASP_thioredoxin-like"/>
</dbReference>
<accession>A0A120GQD7</accession>
<dbReference type="GO" id="GO:0030435">
    <property type="term" value="P:sporulation resulting in formation of a cellular spore"/>
    <property type="evidence" value="ECO:0007669"/>
    <property type="project" value="UniProtKB-KW"/>
</dbReference>
<keyword evidence="1" id="KW-0749">Sporulation</keyword>
<dbReference type="GO" id="GO:0030436">
    <property type="term" value="P:asexual sporulation"/>
    <property type="evidence" value="ECO:0007669"/>
    <property type="project" value="UniProtKB-UniRule"/>
</dbReference>
<feature type="compositionally biased region" description="Polar residues" evidence="2">
    <location>
        <begin position="22"/>
        <end position="40"/>
    </location>
</feature>
<comment type="similarity">
    <text evidence="1">Belongs to the Tlp family.</text>
</comment>
<dbReference type="Pfam" id="PF19824">
    <property type="entry name" value="Tlp"/>
    <property type="match status" value="1"/>
</dbReference>
<keyword evidence="4" id="KW-1185">Reference proteome</keyword>
<feature type="compositionally biased region" description="Basic and acidic residues" evidence="2">
    <location>
        <begin position="1"/>
        <end position="20"/>
    </location>
</feature>
<evidence type="ECO:0000313" key="3">
    <source>
        <dbReference type="EMBL" id="KWW21167.1"/>
    </source>
</evidence>
<feature type="compositionally biased region" description="Basic and acidic residues" evidence="2">
    <location>
        <begin position="41"/>
        <end position="73"/>
    </location>
</feature>
<dbReference type="NCBIfam" id="TIGR03090">
    <property type="entry name" value="SASP_tlp"/>
    <property type="match status" value="1"/>
</dbReference>
<name>A0A120GQD7_9BACI</name>
<dbReference type="RefSeq" id="WP_061141519.1">
    <property type="nucleotide sequence ID" value="NZ_LNNH01000012.1"/>
</dbReference>
<comment type="caution">
    <text evidence="3">The sequence shown here is derived from an EMBL/GenBank/DDBJ whole genome shotgun (WGS) entry which is preliminary data.</text>
</comment>
<evidence type="ECO:0000256" key="2">
    <source>
        <dbReference type="SAM" id="MobiDB-lite"/>
    </source>
</evidence>
<dbReference type="Proteomes" id="UP000064189">
    <property type="component" value="Unassembled WGS sequence"/>
</dbReference>
<evidence type="ECO:0000256" key="1">
    <source>
        <dbReference type="HAMAP-Rule" id="MF_01506"/>
    </source>
</evidence>
<comment type="subcellular location">
    <subcellularLocation>
        <location evidence="1">Spore core</location>
    </subcellularLocation>
</comment>
<feature type="region of interest" description="Disordered" evidence="2">
    <location>
        <begin position="1"/>
        <end position="81"/>
    </location>
</feature>